<keyword evidence="2" id="KW-0472">Membrane</keyword>
<accession>A0ABR9RPJ6</accession>
<dbReference type="RefSeq" id="WP_193636822.1">
    <property type="nucleotide sequence ID" value="NZ_JADCSA010000002.1"/>
</dbReference>
<dbReference type="InterPro" id="IPR036691">
    <property type="entry name" value="Endo/exonu/phosph_ase_sf"/>
</dbReference>
<dbReference type="Pfam" id="PF03372">
    <property type="entry name" value="Exo_endo_phos"/>
    <property type="match status" value="1"/>
</dbReference>
<comment type="caution">
    <text evidence="4">The sequence shown here is derived from an EMBL/GenBank/DDBJ whole genome shotgun (WGS) entry which is preliminary data.</text>
</comment>
<dbReference type="SUPFAM" id="SSF56219">
    <property type="entry name" value="DNase I-like"/>
    <property type="match status" value="1"/>
</dbReference>
<protein>
    <recommendedName>
        <fullName evidence="3">Endonuclease/exonuclease/phosphatase domain-containing protein</fullName>
    </recommendedName>
</protein>
<reference evidence="4 5" key="1">
    <citation type="submission" date="2020-10" db="EMBL/GenBank/DDBJ databases">
        <title>Nocardioides sp. isolated from sludge.</title>
        <authorList>
            <person name="Zhang X."/>
        </authorList>
    </citation>
    <scope>NUCLEOTIDE SEQUENCE [LARGE SCALE GENOMIC DNA]</scope>
    <source>
        <strain evidence="4 5">Y6</strain>
    </source>
</reference>
<keyword evidence="2" id="KW-1133">Transmembrane helix</keyword>
<name>A0ABR9RPJ6_9ACTN</name>
<evidence type="ECO:0000256" key="2">
    <source>
        <dbReference type="SAM" id="Phobius"/>
    </source>
</evidence>
<dbReference type="Proteomes" id="UP000756387">
    <property type="component" value="Unassembled WGS sequence"/>
</dbReference>
<dbReference type="Gene3D" id="3.60.10.10">
    <property type="entry name" value="Endonuclease/exonuclease/phosphatase"/>
    <property type="match status" value="1"/>
</dbReference>
<keyword evidence="1" id="KW-0175">Coiled coil</keyword>
<sequence length="366" mass="39836">MAGAHRQPPRRRAAVSPARRWLPRAVSVSLVVVFVLTGLVLSDLRAPSDSSDSSTTDVPVVPAVAERATVAVQETATEVSTRRVQKHAVKLIERRERIQRRAQARAARLEKERREARRLKKLQSTPFTFTIGSFNVLGSQHSTKGGQKPSYPSASVRTPRAASLARSHGVHILGTQELQEDQLNGLTAQTGMKAYPGYAWGAAETDNSILYDPAVFDFVSGDSFHITFMGRSRPQAVLRLKHKKTQRELYVVNAHPSAGGGKYAAERAAGHHTIAAKVRELRATGLPVLLTGDMNDREQFYCRVVATTDLTASNGGGTGCAPPPQPMPVDWVVGAGVSWSNYHRDTTPVDQKTSDHFFISATATVD</sequence>
<evidence type="ECO:0000313" key="4">
    <source>
        <dbReference type="EMBL" id="MBE7323484.1"/>
    </source>
</evidence>
<evidence type="ECO:0000259" key="3">
    <source>
        <dbReference type="Pfam" id="PF03372"/>
    </source>
</evidence>
<proteinExistence type="predicted"/>
<evidence type="ECO:0000256" key="1">
    <source>
        <dbReference type="SAM" id="Coils"/>
    </source>
</evidence>
<evidence type="ECO:0000313" key="5">
    <source>
        <dbReference type="Proteomes" id="UP000756387"/>
    </source>
</evidence>
<gene>
    <name evidence="4" type="ORF">IEQ44_02300</name>
</gene>
<keyword evidence="2" id="KW-0812">Transmembrane</keyword>
<keyword evidence="5" id="KW-1185">Reference proteome</keyword>
<dbReference type="EMBL" id="JADCSA010000002">
    <property type="protein sequence ID" value="MBE7323484.1"/>
    <property type="molecule type" value="Genomic_DNA"/>
</dbReference>
<feature type="domain" description="Endonuclease/exonuclease/phosphatase" evidence="3">
    <location>
        <begin position="133"/>
        <end position="356"/>
    </location>
</feature>
<organism evidence="4 5">
    <name type="scientific">Nocardioides malaquae</name>
    <dbReference type="NCBI Taxonomy" id="2773426"/>
    <lineage>
        <taxon>Bacteria</taxon>
        <taxon>Bacillati</taxon>
        <taxon>Actinomycetota</taxon>
        <taxon>Actinomycetes</taxon>
        <taxon>Propionibacteriales</taxon>
        <taxon>Nocardioidaceae</taxon>
        <taxon>Nocardioides</taxon>
    </lineage>
</organism>
<feature type="transmembrane region" description="Helical" evidence="2">
    <location>
        <begin position="21"/>
        <end position="41"/>
    </location>
</feature>
<feature type="coiled-coil region" evidence="1">
    <location>
        <begin position="92"/>
        <end position="119"/>
    </location>
</feature>
<dbReference type="InterPro" id="IPR005135">
    <property type="entry name" value="Endo/exonuclease/phosphatase"/>
</dbReference>